<evidence type="ECO:0000256" key="7">
    <source>
        <dbReference type="ARBA" id="ARBA00022991"/>
    </source>
</evidence>
<dbReference type="Gene3D" id="3.30.565.10">
    <property type="entry name" value="Histidine kinase-like ATPase, C-terminal domain"/>
    <property type="match status" value="1"/>
</dbReference>
<protein>
    <recommendedName>
        <fullName evidence="3">histidine kinase</fullName>
        <ecNumber evidence="3">2.7.13.3</ecNumber>
    </recommendedName>
</protein>
<proteinExistence type="inferred from homology"/>
<dbReference type="SUPFAM" id="SSF55781">
    <property type="entry name" value="GAF domain-like"/>
    <property type="match status" value="2"/>
</dbReference>
<dbReference type="EMBL" id="JAIHOM010000014">
    <property type="protein sequence ID" value="MCW6035477.1"/>
    <property type="molecule type" value="Genomic_DNA"/>
</dbReference>
<keyword evidence="5" id="KW-0716">Sensory transduction</keyword>
<dbReference type="Gene3D" id="3.30.450.270">
    <property type="match status" value="1"/>
</dbReference>
<dbReference type="InterPro" id="IPR029016">
    <property type="entry name" value="GAF-like_dom_sf"/>
</dbReference>
<dbReference type="InterPro" id="IPR003661">
    <property type="entry name" value="HisK_dim/P_dom"/>
</dbReference>
<dbReference type="Gene3D" id="3.30.450.20">
    <property type="entry name" value="PAS domain"/>
    <property type="match status" value="1"/>
</dbReference>
<dbReference type="SUPFAM" id="SSF55785">
    <property type="entry name" value="PYP-like sensor domain (PAS domain)"/>
    <property type="match status" value="1"/>
</dbReference>
<keyword evidence="6" id="KW-0808">Transferase</keyword>
<keyword evidence="4" id="KW-0600">Photoreceptor protein</keyword>
<dbReference type="PRINTS" id="PR01033">
    <property type="entry name" value="PHYTOCHROME"/>
</dbReference>
<dbReference type="PANTHER" id="PTHR43065:SF50">
    <property type="entry name" value="HISTIDINE KINASE"/>
    <property type="match status" value="1"/>
</dbReference>
<dbReference type="InterPro" id="IPR043150">
    <property type="entry name" value="Phytochrome_PHY_sf"/>
</dbReference>
<evidence type="ECO:0000256" key="2">
    <source>
        <dbReference type="ARBA" id="ARBA00006402"/>
    </source>
</evidence>
<dbReference type="InterPro" id="IPR003018">
    <property type="entry name" value="GAF"/>
</dbReference>
<dbReference type="InterPro" id="IPR013654">
    <property type="entry name" value="PAS_2"/>
</dbReference>
<keyword evidence="6" id="KW-0418">Kinase</keyword>
<accession>A0ABT3L200</accession>
<evidence type="ECO:0000256" key="3">
    <source>
        <dbReference type="ARBA" id="ARBA00012438"/>
    </source>
</evidence>
<dbReference type="SMART" id="SM00065">
    <property type="entry name" value="GAF"/>
    <property type="match status" value="1"/>
</dbReference>
<dbReference type="Gene3D" id="1.10.287.130">
    <property type="match status" value="1"/>
</dbReference>
<dbReference type="InterPro" id="IPR005467">
    <property type="entry name" value="His_kinase_dom"/>
</dbReference>
<dbReference type="InterPro" id="IPR003594">
    <property type="entry name" value="HATPase_dom"/>
</dbReference>
<dbReference type="InterPro" id="IPR016132">
    <property type="entry name" value="Phyto_chromo_attachment"/>
</dbReference>
<dbReference type="InterPro" id="IPR001294">
    <property type="entry name" value="Phytochrome"/>
</dbReference>
<evidence type="ECO:0000256" key="4">
    <source>
        <dbReference type="ARBA" id="ARBA00022543"/>
    </source>
</evidence>
<comment type="similarity">
    <text evidence="2">In the N-terminal section; belongs to the phytochrome family.</text>
</comment>
<feature type="domain" description="Phytochrome chromophore attachment site" evidence="9">
    <location>
        <begin position="150"/>
        <end position="308"/>
    </location>
</feature>
<dbReference type="CDD" id="cd00082">
    <property type="entry name" value="HisKA"/>
    <property type="match status" value="1"/>
</dbReference>
<comment type="caution">
    <text evidence="11">The sequence shown here is derived from an EMBL/GenBank/DDBJ whole genome shotgun (WGS) entry which is preliminary data.</text>
</comment>
<dbReference type="SMART" id="SM00387">
    <property type="entry name" value="HATPase_c"/>
    <property type="match status" value="1"/>
</dbReference>
<name>A0ABT3L200_9CYAN</name>
<keyword evidence="8" id="KW-0675">Receptor</keyword>
<evidence type="ECO:0000256" key="1">
    <source>
        <dbReference type="ARBA" id="ARBA00000085"/>
    </source>
</evidence>
<evidence type="ECO:0000256" key="8">
    <source>
        <dbReference type="ARBA" id="ARBA00023170"/>
    </source>
</evidence>
<dbReference type="Pfam" id="PF02518">
    <property type="entry name" value="HATPase_c"/>
    <property type="match status" value="1"/>
</dbReference>
<dbReference type="PROSITE" id="PS50109">
    <property type="entry name" value="HIS_KIN"/>
    <property type="match status" value="1"/>
</dbReference>
<dbReference type="SUPFAM" id="SSF55874">
    <property type="entry name" value="ATPase domain of HSP90 chaperone/DNA topoisomerase II/histidine kinase"/>
    <property type="match status" value="1"/>
</dbReference>
<dbReference type="Gene3D" id="3.30.450.40">
    <property type="match status" value="1"/>
</dbReference>
<reference evidence="11 12" key="1">
    <citation type="submission" date="2021-08" db="EMBL/GenBank/DDBJ databases">
        <title>Draft genome sequence of Spirulina subsalsa with high tolerance to salinity and hype-accumulation of phycocyanin.</title>
        <authorList>
            <person name="Pei H."/>
            <person name="Jiang L."/>
        </authorList>
    </citation>
    <scope>NUCLEOTIDE SEQUENCE [LARGE SCALE GENOMIC DNA]</scope>
    <source>
        <strain evidence="11 12">FACHB-351</strain>
    </source>
</reference>
<dbReference type="RefSeq" id="WP_265263164.1">
    <property type="nucleotide sequence ID" value="NZ_JAIHOM010000014.1"/>
</dbReference>
<dbReference type="SUPFAM" id="SSF47384">
    <property type="entry name" value="Homodimeric domain of signal transducing histidine kinase"/>
    <property type="match status" value="1"/>
</dbReference>
<dbReference type="Pfam" id="PF00360">
    <property type="entry name" value="PHY"/>
    <property type="match status" value="1"/>
</dbReference>
<dbReference type="Pfam" id="PF08446">
    <property type="entry name" value="PAS_2"/>
    <property type="match status" value="1"/>
</dbReference>
<evidence type="ECO:0000313" key="12">
    <source>
        <dbReference type="Proteomes" id="UP001526426"/>
    </source>
</evidence>
<evidence type="ECO:0000256" key="6">
    <source>
        <dbReference type="ARBA" id="ARBA00022777"/>
    </source>
</evidence>
<dbReference type="PANTHER" id="PTHR43065">
    <property type="entry name" value="SENSOR HISTIDINE KINASE"/>
    <property type="match status" value="1"/>
</dbReference>
<dbReference type="EC" id="2.7.13.3" evidence="3"/>
<dbReference type="InterPro" id="IPR035965">
    <property type="entry name" value="PAS-like_dom_sf"/>
</dbReference>
<feature type="domain" description="Histidine kinase" evidence="10">
    <location>
        <begin position="551"/>
        <end position="808"/>
    </location>
</feature>
<dbReference type="SMART" id="SM00388">
    <property type="entry name" value="HisKA"/>
    <property type="match status" value="1"/>
</dbReference>
<keyword evidence="7" id="KW-0157">Chromophore</keyword>
<dbReference type="Pfam" id="PF00512">
    <property type="entry name" value="HisKA"/>
    <property type="match status" value="1"/>
</dbReference>
<evidence type="ECO:0000256" key="5">
    <source>
        <dbReference type="ARBA" id="ARBA00022606"/>
    </source>
</evidence>
<sequence>MPTPVQKLLNSLSKDEQESINTPGCIQPHGVLLVLQEPDLKILQVSANSDVILGLSPQSLISKNLSAVFEPSQIKKLKRVLQSPNLVGMNPIKLSFQGDECYRCFDGIVNRTDGVLILELEENTSVHHFSFLDFYQLIQNTVVELQKTESMLHLCEVAAQKFREISQMDRVMIYQFQRQGHGLVIAEDRREDLETFVGLSYPASDIPAIARKLFSKNRVRLIPNVYYQPVPLVPLDNPLTEKPLDLGQSVLRSASTCHLQYLQNMGVSASLVVPILRHGELWGLIAGHHYTPQYFPYEVRAACEFFGQALSAELSSKESYESYDARLVIQDIQGQLLTQMTQADSFVDGLVEDSQQLLDLVSATGVAISLGDKITTIGKTPSHKAIIALLQWLEEGHFRDKLYCTDSLALEYPSAIQYKDIASGLLAIAISQSQQKYILWFRPEVLQTVDWAGNLNDSTYQTDEGNVSLCPRRSFELWKEEVQLTCLPWYAYQIEAALDLRKNIISIVIRKADELAQLNQELYAALRQLRQVQTQLIQSEKMSSLGQMVAGIAHEINNPVNFIYGNLAHAEAYSKGLIDLVELYHKHYPEPHEEIQEESENLDLDFLIEDLPKLLSSMHLGAERIREIVQSLRNFSRLDEADVKPVDIHEGIDSTLLILSNRLKAKTDAPSIHVIKKYGKIPPVECYPSQLNQVFMNLLANSIDAIEEYNHTRTFREIRENPSTILIETELVEQMVRIRIKDNGMGIPESVQSKLFDPFFTTKPVGKGTGMGLAISYQIITEKHQGTLCCISQPHQGAEFIIEIPLHSKSGASPA</sequence>
<dbReference type="InterPro" id="IPR036890">
    <property type="entry name" value="HATPase_C_sf"/>
</dbReference>
<evidence type="ECO:0000259" key="10">
    <source>
        <dbReference type="PROSITE" id="PS50109"/>
    </source>
</evidence>
<evidence type="ECO:0000313" key="11">
    <source>
        <dbReference type="EMBL" id="MCW6035477.1"/>
    </source>
</evidence>
<dbReference type="Proteomes" id="UP001526426">
    <property type="component" value="Unassembled WGS sequence"/>
</dbReference>
<evidence type="ECO:0000259" key="9">
    <source>
        <dbReference type="PROSITE" id="PS50046"/>
    </source>
</evidence>
<dbReference type="InterPro" id="IPR013515">
    <property type="entry name" value="Phytochrome_cen-reg"/>
</dbReference>
<dbReference type="PROSITE" id="PS50046">
    <property type="entry name" value="PHYTOCHROME_2"/>
    <property type="match status" value="1"/>
</dbReference>
<comment type="catalytic activity">
    <reaction evidence="1">
        <text>ATP + protein L-histidine = ADP + protein N-phospho-L-histidine.</text>
        <dbReference type="EC" id="2.7.13.3"/>
    </reaction>
</comment>
<dbReference type="InterPro" id="IPR036097">
    <property type="entry name" value="HisK_dim/P_sf"/>
</dbReference>
<keyword evidence="12" id="KW-1185">Reference proteome</keyword>
<gene>
    <name evidence="11" type="ORF">K4A83_04195</name>
</gene>
<dbReference type="Pfam" id="PF01590">
    <property type="entry name" value="GAF"/>
    <property type="match status" value="1"/>
</dbReference>
<organism evidence="11 12">
    <name type="scientific">Spirulina subsalsa FACHB-351</name>
    <dbReference type="NCBI Taxonomy" id="234711"/>
    <lineage>
        <taxon>Bacteria</taxon>
        <taxon>Bacillati</taxon>
        <taxon>Cyanobacteriota</taxon>
        <taxon>Cyanophyceae</taxon>
        <taxon>Spirulinales</taxon>
        <taxon>Spirulinaceae</taxon>
        <taxon>Spirulina</taxon>
    </lineage>
</organism>